<sequence length="122" mass="14304">MTVPYRSISITGFFEKNCSDLQWFRDVKIMSRFSKKLLILNHHSMADSVEMKHSLVENKRYVKIVSSFWKRSRIWSSQSMTVSSEMQLSPVENMQQYRVACAVRSYNYDGDAGTLLRFVKCT</sequence>
<evidence type="ECO:0000313" key="1">
    <source>
        <dbReference type="EMBL" id="KAK1403472.1"/>
    </source>
</evidence>
<keyword evidence="2" id="KW-1185">Reference proteome</keyword>
<evidence type="ECO:0000313" key="2">
    <source>
        <dbReference type="Proteomes" id="UP001237642"/>
    </source>
</evidence>
<proteinExistence type="predicted"/>
<comment type="caution">
    <text evidence="1">The sequence shown here is derived from an EMBL/GenBank/DDBJ whole genome shotgun (WGS) entry which is preliminary data.</text>
</comment>
<name>A0AAD8NBY0_9APIA</name>
<dbReference type="AlphaFoldDB" id="A0AAD8NBY0"/>
<dbReference type="Proteomes" id="UP001237642">
    <property type="component" value="Unassembled WGS sequence"/>
</dbReference>
<reference evidence="1" key="1">
    <citation type="submission" date="2023-02" db="EMBL/GenBank/DDBJ databases">
        <title>Genome of toxic invasive species Heracleum sosnowskyi carries increased number of genes despite the absence of recent whole-genome duplications.</title>
        <authorList>
            <person name="Schelkunov M."/>
            <person name="Shtratnikova V."/>
            <person name="Makarenko M."/>
            <person name="Klepikova A."/>
            <person name="Omelchenko D."/>
            <person name="Novikova G."/>
            <person name="Obukhova E."/>
            <person name="Bogdanov V."/>
            <person name="Penin A."/>
            <person name="Logacheva M."/>
        </authorList>
    </citation>
    <scope>NUCLEOTIDE SEQUENCE</scope>
    <source>
        <strain evidence="1">Hsosn_3</strain>
        <tissue evidence="1">Leaf</tissue>
    </source>
</reference>
<reference evidence="1" key="2">
    <citation type="submission" date="2023-05" db="EMBL/GenBank/DDBJ databases">
        <authorList>
            <person name="Schelkunov M.I."/>
        </authorList>
    </citation>
    <scope>NUCLEOTIDE SEQUENCE</scope>
    <source>
        <strain evidence="1">Hsosn_3</strain>
        <tissue evidence="1">Leaf</tissue>
    </source>
</reference>
<protein>
    <submittedName>
        <fullName evidence="1">Uncharacterized protein</fullName>
    </submittedName>
</protein>
<organism evidence="1 2">
    <name type="scientific">Heracleum sosnowskyi</name>
    <dbReference type="NCBI Taxonomy" id="360622"/>
    <lineage>
        <taxon>Eukaryota</taxon>
        <taxon>Viridiplantae</taxon>
        <taxon>Streptophyta</taxon>
        <taxon>Embryophyta</taxon>
        <taxon>Tracheophyta</taxon>
        <taxon>Spermatophyta</taxon>
        <taxon>Magnoliopsida</taxon>
        <taxon>eudicotyledons</taxon>
        <taxon>Gunneridae</taxon>
        <taxon>Pentapetalae</taxon>
        <taxon>asterids</taxon>
        <taxon>campanulids</taxon>
        <taxon>Apiales</taxon>
        <taxon>Apiaceae</taxon>
        <taxon>Apioideae</taxon>
        <taxon>apioid superclade</taxon>
        <taxon>Tordylieae</taxon>
        <taxon>Tordyliinae</taxon>
        <taxon>Heracleum</taxon>
    </lineage>
</organism>
<dbReference type="EMBL" id="JAUIZM010000001">
    <property type="protein sequence ID" value="KAK1403472.1"/>
    <property type="molecule type" value="Genomic_DNA"/>
</dbReference>
<gene>
    <name evidence="1" type="ORF">POM88_003077</name>
</gene>
<accession>A0AAD8NBY0</accession>